<name>A0ACB6Z0Q1_THEGA</name>
<evidence type="ECO:0000313" key="2">
    <source>
        <dbReference type="Proteomes" id="UP000886501"/>
    </source>
</evidence>
<sequence length="296" mass="32317">MLNAPATATTGNGVNSDNESKRQRSIYTAFEKAKATHLSRQLRLRLQYAKLKVEHGWIKQNLNEVENLYFRHSRKSRPESEPDESLERGELRPLASVSRVDNNIPSPPINSPMDEGVLGEEPVRPPSNDRPLNHQPSSLSIPAEEATSTTLNSAGSIFHRQPTTNPAPQPSFSLTPHSPAPQNLSRQPTLSSLDGSTGRSLGNSSGSTLTYDSFWSSHSSSLTYRSRLSESSFASFKQPFTTPFTHAQKLNPIIPTLSFPSSPPSSNSLHTAMGSFHHADLALAGQENGSFLPPQP</sequence>
<protein>
    <submittedName>
        <fullName evidence="1">Uncharacterized protein</fullName>
    </submittedName>
</protein>
<organism evidence="1 2">
    <name type="scientific">Thelephora ganbajun</name>
    <name type="common">Ganba fungus</name>
    <dbReference type="NCBI Taxonomy" id="370292"/>
    <lineage>
        <taxon>Eukaryota</taxon>
        <taxon>Fungi</taxon>
        <taxon>Dikarya</taxon>
        <taxon>Basidiomycota</taxon>
        <taxon>Agaricomycotina</taxon>
        <taxon>Agaricomycetes</taxon>
        <taxon>Thelephorales</taxon>
        <taxon>Thelephoraceae</taxon>
        <taxon>Thelephora</taxon>
    </lineage>
</organism>
<evidence type="ECO:0000313" key="1">
    <source>
        <dbReference type="EMBL" id="KAF9643310.1"/>
    </source>
</evidence>
<reference evidence="1" key="1">
    <citation type="submission" date="2019-10" db="EMBL/GenBank/DDBJ databases">
        <authorList>
            <consortium name="DOE Joint Genome Institute"/>
            <person name="Kuo A."/>
            <person name="Miyauchi S."/>
            <person name="Kiss E."/>
            <person name="Drula E."/>
            <person name="Kohler A."/>
            <person name="Sanchez-Garcia M."/>
            <person name="Andreopoulos B."/>
            <person name="Barry K.W."/>
            <person name="Bonito G."/>
            <person name="Buee M."/>
            <person name="Carver A."/>
            <person name="Chen C."/>
            <person name="Cichocki N."/>
            <person name="Clum A."/>
            <person name="Culley D."/>
            <person name="Crous P.W."/>
            <person name="Fauchery L."/>
            <person name="Girlanda M."/>
            <person name="Hayes R."/>
            <person name="Keri Z."/>
            <person name="Labutti K."/>
            <person name="Lipzen A."/>
            <person name="Lombard V."/>
            <person name="Magnuson J."/>
            <person name="Maillard F."/>
            <person name="Morin E."/>
            <person name="Murat C."/>
            <person name="Nolan M."/>
            <person name="Ohm R."/>
            <person name="Pangilinan J."/>
            <person name="Pereira M."/>
            <person name="Perotto S."/>
            <person name="Peter M."/>
            <person name="Riley R."/>
            <person name="Sitrit Y."/>
            <person name="Stielow B."/>
            <person name="Szollosi G."/>
            <person name="Zifcakova L."/>
            <person name="Stursova M."/>
            <person name="Spatafora J.W."/>
            <person name="Tedersoo L."/>
            <person name="Vaario L.-M."/>
            <person name="Yamada A."/>
            <person name="Yan M."/>
            <person name="Wang P."/>
            <person name="Xu J."/>
            <person name="Bruns T."/>
            <person name="Baldrian P."/>
            <person name="Vilgalys R."/>
            <person name="Henrissat B."/>
            <person name="Grigoriev I.V."/>
            <person name="Hibbett D."/>
            <person name="Nagy L.G."/>
            <person name="Martin F.M."/>
        </authorList>
    </citation>
    <scope>NUCLEOTIDE SEQUENCE</scope>
    <source>
        <strain evidence="1">P2</strain>
    </source>
</reference>
<accession>A0ACB6Z0Q1</accession>
<reference evidence="1" key="2">
    <citation type="journal article" date="2020" name="Nat. Commun.">
        <title>Large-scale genome sequencing of mycorrhizal fungi provides insights into the early evolution of symbiotic traits.</title>
        <authorList>
            <person name="Miyauchi S."/>
            <person name="Kiss E."/>
            <person name="Kuo A."/>
            <person name="Drula E."/>
            <person name="Kohler A."/>
            <person name="Sanchez-Garcia M."/>
            <person name="Morin E."/>
            <person name="Andreopoulos B."/>
            <person name="Barry K.W."/>
            <person name="Bonito G."/>
            <person name="Buee M."/>
            <person name="Carver A."/>
            <person name="Chen C."/>
            <person name="Cichocki N."/>
            <person name="Clum A."/>
            <person name="Culley D."/>
            <person name="Crous P.W."/>
            <person name="Fauchery L."/>
            <person name="Girlanda M."/>
            <person name="Hayes R.D."/>
            <person name="Keri Z."/>
            <person name="LaButti K."/>
            <person name="Lipzen A."/>
            <person name="Lombard V."/>
            <person name="Magnuson J."/>
            <person name="Maillard F."/>
            <person name="Murat C."/>
            <person name="Nolan M."/>
            <person name="Ohm R.A."/>
            <person name="Pangilinan J."/>
            <person name="Pereira M.F."/>
            <person name="Perotto S."/>
            <person name="Peter M."/>
            <person name="Pfister S."/>
            <person name="Riley R."/>
            <person name="Sitrit Y."/>
            <person name="Stielow J.B."/>
            <person name="Szollosi G."/>
            <person name="Zifcakova L."/>
            <person name="Stursova M."/>
            <person name="Spatafora J.W."/>
            <person name="Tedersoo L."/>
            <person name="Vaario L.M."/>
            <person name="Yamada A."/>
            <person name="Yan M."/>
            <person name="Wang P."/>
            <person name="Xu J."/>
            <person name="Bruns T."/>
            <person name="Baldrian P."/>
            <person name="Vilgalys R."/>
            <person name="Dunand C."/>
            <person name="Henrissat B."/>
            <person name="Grigoriev I.V."/>
            <person name="Hibbett D."/>
            <person name="Nagy L.G."/>
            <person name="Martin F.M."/>
        </authorList>
    </citation>
    <scope>NUCLEOTIDE SEQUENCE</scope>
    <source>
        <strain evidence="1">P2</strain>
    </source>
</reference>
<gene>
    <name evidence="1" type="ORF">BDM02DRAFT_3273107</name>
</gene>
<proteinExistence type="predicted"/>
<dbReference type="Proteomes" id="UP000886501">
    <property type="component" value="Unassembled WGS sequence"/>
</dbReference>
<comment type="caution">
    <text evidence="1">The sequence shown here is derived from an EMBL/GenBank/DDBJ whole genome shotgun (WGS) entry which is preliminary data.</text>
</comment>
<dbReference type="EMBL" id="MU118246">
    <property type="protein sequence ID" value="KAF9643310.1"/>
    <property type="molecule type" value="Genomic_DNA"/>
</dbReference>
<keyword evidence="2" id="KW-1185">Reference proteome</keyword>